<feature type="compositionally biased region" description="Acidic residues" evidence="2">
    <location>
        <begin position="335"/>
        <end position="351"/>
    </location>
</feature>
<feature type="compositionally biased region" description="Basic and acidic residues" evidence="2">
    <location>
        <begin position="525"/>
        <end position="538"/>
    </location>
</feature>
<comment type="caution">
    <text evidence="3">The sequence shown here is derived from an EMBL/GenBank/DDBJ whole genome shotgun (WGS) entry which is preliminary data.</text>
</comment>
<evidence type="ECO:0000313" key="3">
    <source>
        <dbReference type="EMBL" id="OXU29134.1"/>
    </source>
</evidence>
<dbReference type="InterPro" id="IPR042401">
    <property type="entry name" value="SPMAP2-like"/>
</dbReference>
<feature type="compositionally biased region" description="Basic and acidic residues" evidence="2">
    <location>
        <begin position="450"/>
        <end position="475"/>
    </location>
</feature>
<organism evidence="3 4">
    <name type="scientific">Trichomalopsis sarcophagae</name>
    <dbReference type="NCBI Taxonomy" id="543379"/>
    <lineage>
        <taxon>Eukaryota</taxon>
        <taxon>Metazoa</taxon>
        <taxon>Ecdysozoa</taxon>
        <taxon>Arthropoda</taxon>
        <taxon>Hexapoda</taxon>
        <taxon>Insecta</taxon>
        <taxon>Pterygota</taxon>
        <taxon>Neoptera</taxon>
        <taxon>Endopterygota</taxon>
        <taxon>Hymenoptera</taxon>
        <taxon>Apocrita</taxon>
        <taxon>Proctotrupomorpha</taxon>
        <taxon>Chalcidoidea</taxon>
        <taxon>Pteromalidae</taxon>
        <taxon>Pteromalinae</taxon>
        <taxon>Trichomalopsis</taxon>
    </lineage>
</organism>
<dbReference type="AlphaFoldDB" id="A0A232FEC0"/>
<feature type="compositionally biased region" description="Acidic residues" evidence="2">
    <location>
        <begin position="509"/>
        <end position="524"/>
    </location>
</feature>
<feature type="region of interest" description="Disordered" evidence="2">
    <location>
        <begin position="186"/>
        <end position="228"/>
    </location>
</feature>
<feature type="compositionally biased region" description="Basic and acidic residues" evidence="2">
    <location>
        <begin position="565"/>
        <end position="583"/>
    </location>
</feature>
<dbReference type="PANTHER" id="PTHR15901:SF16">
    <property type="entry name" value="TESTICULAR HAPLOID EXPRESSED GENE PROTEIN"/>
    <property type="match status" value="1"/>
</dbReference>
<accession>A0A232FEC0</accession>
<feature type="compositionally biased region" description="Basic and acidic residues" evidence="2">
    <location>
        <begin position="352"/>
        <end position="362"/>
    </location>
</feature>
<feature type="compositionally biased region" description="Basic residues" evidence="2">
    <location>
        <begin position="132"/>
        <end position="141"/>
    </location>
</feature>
<dbReference type="PANTHER" id="PTHR15901">
    <property type="entry name" value="TESTICULAR HAPLOID EXPRESSED GENE PROTEIN"/>
    <property type="match status" value="1"/>
</dbReference>
<keyword evidence="1" id="KW-0677">Repeat</keyword>
<protein>
    <submittedName>
        <fullName evidence="3">Uncharacterized protein</fullName>
    </submittedName>
</protein>
<dbReference type="EMBL" id="NNAY01000334">
    <property type="protein sequence ID" value="OXU29134.1"/>
    <property type="molecule type" value="Genomic_DNA"/>
</dbReference>
<proteinExistence type="predicted"/>
<dbReference type="SMART" id="SM00705">
    <property type="entry name" value="THEG"/>
    <property type="match status" value="5"/>
</dbReference>
<feature type="region of interest" description="Disordered" evidence="2">
    <location>
        <begin position="291"/>
        <end position="387"/>
    </location>
</feature>
<dbReference type="OrthoDB" id="25466at2759"/>
<sequence>MAAASKPKNPPQTAAGRKKPKKSAKAKIKKKPRKLRLKGWLKSPEDWAKFNAWAAVNALPRKQPEPEPIVRKPPNSSKCPDSGIPSFPQIRPSKPLPRLKKRIAILSKPSPSHGEAQPCVTRGVSKAALKARASRRTKKLARPNWKDDPDDCREWTISRAALLYEPSENIANISRPVLRAEPEDCKPAYALSRGTTKRKTTEKDEELARPKRAREAEPAGEEKKKKKDEEVRLRIFNRFQASESRLSLDRQLSPWVDFLSLPAYRVLKDQESEQAIKWKARILDEIEVRGKQALEEQTKKREEEQERQKKIREAEAKEAELEAQKSKSTVGGEEQNVEEEEQEAEGEEEEPPAEKVEEDAKSKSQVQFGEEKVEEDEETKLMRRMEKEPWRFTDSTCKQFPLKIPESALNYEATKAIVLLSQPKKRKAEDCIEDPFKVKESAKSASASPKIEELAKPKYPVEPKERAPPREKDQFGRPIFPRPVYGKVLPKVEPYQMGECKDDRKDKQDDEAEGGAEGVEEENDDNKKQQENQKKKPIDPIANAPTIDPIFDPSGAAKQARERKRAAEQAAENRENEAEKSVEEKDEEVADAPEVVVDEVENEDENVEE</sequence>
<name>A0A232FEC0_9HYME</name>
<feature type="region of interest" description="Disordered" evidence="2">
    <location>
        <begin position="434"/>
        <end position="609"/>
    </location>
</feature>
<feature type="region of interest" description="Disordered" evidence="2">
    <location>
        <begin position="1"/>
        <end position="40"/>
    </location>
</feature>
<feature type="compositionally biased region" description="Acidic residues" evidence="2">
    <location>
        <begin position="584"/>
        <end position="609"/>
    </location>
</feature>
<evidence type="ECO:0000313" key="4">
    <source>
        <dbReference type="Proteomes" id="UP000215335"/>
    </source>
</evidence>
<feature type="compositionally biased region" description="Basic and acidic residues" evidence="2">
    <location>
        <begin position="499"/>
        <end position="508"/>
    </location>
</feature>
<evidence type="ECO:0000256" key="1">
    <source>
        <dbReference type="ARBA" id="ARBA00022737"/>
    </source>
</evidence>
<keyword evidence="4" id="KW-1185">Reference proteome</keyword>
<reference evidence="3 4" key="1">
    <citation type="journal article" date="2017" name="Curr. Biol.">
        <title>The Evolution of Venom by Co-option of Single-Copy Genes.</title>
        <authorList>
            <person name="Martinson E.O."/>
            <person name="Mrinalini"/>
            <person name="Kelkar Y.D."/>
            <person name="Chang C.H."/>
            <person name="Werren J.H."/>
        </authorList>
    </citation>
    <scope>NUCLEOTIDE SEQUENCE [LARGE SCALE GENOMIC DNA]</scope>
    <source>
        <strain evidence="3 4">Alberta</strain>
        <tissue evidence="3">Whole body</tissue>
    </source>
</reference>
<feature type="region of interest" description="Disordered" evidence="2">
    <location>
        <begin position="59"/>
        <end position="97"/>
    </location>
</feature>
<feature type="compositionally biased region" description="Basic and acidic residues" evidence="2">
    <location>
        <begin position="199"/>
        <end position="228"/>
    </location>
</feature>
<feature type="compositionally biased region" description="Basic and acidic residues" evidence="2">
    <location>
        <begin position="291"/>
        <end position="325"/>
    </location>
</feature>
<dbReference type="Proteomes" id="UP000215335">
    <property type="component" value="Unassembled WGS sequence"/>
</dbReference>
<gene>
    <name evidence="3" type="ORF">TSAR_009917</name>
</gene>
<feature type="region of interest" description="Disordered" evidence="2">
    <location>
        <begin position="130"/>
        <end position="151"/>
    </location>
</feature>
<feature type="compositionally biased region" description="Basic residues" evidence="2">
    <location>
        <begin position="16"/>
        <end position="39"/>
    </location>
</feature>
<dbReference type="Pfam" id="PF14912">
    <property type="entry name" value="THEG"/>
    <property type="match status" value="3"/>
</dbReference>
<evidence type="ECO:0000256" key="2">
    <source>
        <dbReference type="SAM" id="MobiDB-lite"/>
    </source>
</evidence>
<dbReference type="InterPro" id="IPR006623">
    <property type="entry name" value="THEG"/>
</dbReference>